<dbReference type="InterPro" id="IPR031807">
    <property type="entry name" value="HicB-like"/>
</dbReference>
<dbReference type="SUPFAM" id="SSF143100">
    <property type="entry name" value="TTHA1013/TTHA0281-like"/>
    <property type="match status" value="1"/>
</dbReference>
<feature type="domain" description="HicB-like antitoxin of toxin-antitoxin system" evidence="1">
    <location>
        <begin position="6"/>
        <end position="127"/>
    </location>
</feature>
<dbReference type="InterPro" id="IPR035069">
    <property type="entry name" value="TTHA1013/TTHA0281-like"/>
</dbReference>
<dbReference type="Proteomes" id="UP000186406">
    <property type="component" value="Unassembled WGS sequence"/>
</dbReference>
<organism evidence="2 3">
    <name type="scientific">Pseudoxanthobacter soli DSM 19599</name>
    <dbReference type="NCBI Taxonomy" id="1123029"/>
    <lineage>
        <taxon>Bacteria</taxon>
        <taxon>Pseudomonadati</taxon>
        <taxon>Pseudomonadota</taxon>
        <taxon>Alphaproteobacteria</taxon>
        <taxon>Hyphomicrobiales</taxon>
        <taxon>Segnochrobactraceae</taxon>
        <taxon>Pseudoxanthobacter</taxon>
    </lineage>
</organism>
<evidence type="ECO:0000313" key="2">
    <source>
        <dbReference type="EMBL" id="SHO65833.1"/>
    </source>
</evidence>
<dbReference type="CDD" id="cd22231">
    <property type="entry name" value="RHH_NikR_HicB-like"/>
    <property type="match status" value="1"/>
</dbReference>
<keyword evidence="3" id="KW-1185">Reference proteome</keyword>
<dbReference type="RefSeq" id="WP_073629025.1">
    <property type="nucleotide sequence ID" value="NZ_FRXO01000004.1"/>
</dbReference>
<evidence type="ECO:0000259" key="1">
    <source>
        <dbReference type="Pfam" id="PF15919"/>
    </source>
</evidence>
<dbReference type="EMBL" id="FRXO01000004">
    <property type="protein sequence ID" value="SHO65833.1"/>
    <property type="molecule type" value="Genomic_DNA"/>
</dbReference>
<gene>
    <name evidence="2" type="ORF">SAMN02745172_02480</name>
</gene>
<dbReference type="OrthoDB" id="9807959at2"/>
<dbReference type="Gene3D" id="3.30.160.250">
    <property type="match status" value="1"/>
</dbReference>
<reference evidence="2 3" key="1">
    <citation type="submission" date="2016-12" db="EMBL/GenBank/DDBJ databases">
        <authorList>
            <person name="Song W.-J."/>
            <person name="Kurnit D.M."/>
        </authorList>
    </citation>
    <scope>NUCLEOTIDE SEQUENCE [LARGE SCALE GENOMIC DNA]</scope>
    <source>
        <strain evidence="2 3">DSM 19599</strain>
    </source>
</reference>
<sequence>MATIIALIHGEAGAYGIGFPDFPGAVSGGATIDEALRRGRETLATHIEALGEAGQDLPRVRTVDEVRADPALAEDFADAVLVTAVTVDLPGKAVRLNISMDEHLVARIDEAARARGESRSRFLAEAARTRLAG</sequence>
<accession>A0A1M7ZLQ3</accession>
<proteinExistence type="predicted"/>
<protein>
    <submittedName>
        <fullName evidence="2">Predicted nuclease of the RNAse H fold, HicB family</fullName>
    </submittedName>
</protein>
<name>A0A1M7ZLQ3_9HYPH</name>
<evidence type="ECO:0000313" key="3">
    <source>
        <dbReference type="Proteomes" id="UP000186406"/>
    </source>
</evidence>
<dbReference type="Pfam" id="PF15919">
    <property type="entry name" value="HicB_lk_antitox"/>
    <property type="match status" value="1"/>
</dbReference>
<dbReference type="AlphaFoldDB" id="A0A1M7ZLQ3"/>